<keyword evidence="2" id="KW-1134">Transmembrane beta strand</keyword>
<feature type="chain" id="PRO_5046282286" evidence="6">
    <location>
        <begin position="20"/>
        <end position="416"/>
    </location>
</feature>
<sequence length="416" mass="44602">MKRLVSLLALLALAPAANAAEQGLARPDFLPADTQIMTALEASPSVAEARAMLGAAGAEARVLAAGDHELSMATTLDQRRIRGAGDYSEWSVQLSRGLRTPGKRLMDMKAGEAGVGAARDGVEDAVHQASLQLADLWVAWLEAEARANLDRAEVATYARDVAGLKRRVALKDAAPLDLQQAEAALARALAQAAETEGLAAARRAELDAGFPGLAPPNPPGLSAPQTPHRPFEAWRTLIPERSHEIHIARLLADRQGYLARRARLDRMPDPTLGLRTFNERGGEETGFGLTLSVPLGVARRSATADRQAAEAAAAEARWARMVREVGRIAETDVIAARSGLAAWKEAATAAQATEVSGGRIQRAYELGERDLADLLVARRQTFEAQRQELAARARANAALLKLALDAHELWLQEDHE</sequence>
<dbReference type="Gene3D" id="1.20.1600.10">
    <property type="entry name" value="Outer membrane efflux proteins (OEP)"/>
    <property type="match status" value="1"/>
</dbReference>
<dbReference type="PANTHER" id="PTHR30026:SF20">
    <property type="entry name" value="OUTER MEMBRANE PROTEIN TOLC"/>
    <property type="match status" value="1"/>
</dbReference>
<reference evidence="8" key="1">
    <citation type="journal article" date="2019" name="Int. J. Syst. Evol. Microbiol.">
        <title>The Global Catalogue of Microorganisms (GCM) 10K type strain sequencing project: providing services to taxonomists for standard genome sequencing and annotation.</title>
        <authorList>
            <consortium name="The Broad Institute Genomics Platform"/>
            <consortium name="The Broad Institute Genome Sequencing Center for Infectious Disease"/>
            <person name="Wu L."/>
            <person name="Ma J."/>
        </authorList>
    </citation>
    <scope>NUCLEOTIDE SEQUENCE [LARGE SCALE GENOMIC DNA]</scope>
    <source>
        <strain evidence="8">CCUG 55074</strain>
    </source>
</reference>
<dbReference type="SUPFAM" id="SSF56954">
    <property type="entry name" value="Outer membrane efflux proteins (OEP)"/>
    <property type="match status" value="1"/>
</dbReference>
<organism evidence="7 8">
    <name type="scientific">Phenylobacterium conjunctum</name>
    <dbReference type="NCBI Taxonomy" id="1298959"/>
    <lineage>
        <taxon>Bacteria</taxon>
        <taxon>Pseudomonadati</taxon>
        <taxon>Pseudomonadota</taxon>
        <taxon>Alphaproteobacteria</taxon>
        <taxon>Caulobacterales</taxon>
        <taxon>Caulobacteraceae</taxon>
        <taxon>Phenylobacterium</taxon>
    </lineage>
</organism>
<name>A0ABW3SVX5_9CAUL</name>
<evidence type="ECO:0000313" key="7">
    <source>
        <dbReference type="EMBL" id="MFD1189059.1"/>
    </source>
</evidence>
<dbReference type="RefSeq" id="WP_377351989.1">
    <property type="nucleotide sequence ID" value="NZ_JBHTLQ010000001.1"/>
</dbReference>
<comment type="caution">
    <text evidence="7">The sequence shown here is derived from an EMBL/GenBank/DDBJ whole genome shotgun (WGS) entry which is preliminary data.</text>
</comment>
<gene>
    <name evidence="7" type="ORF">ACFQ27_00580</name>
</gene>
<feature type="signal peptide" evidence="6">
    <location>
        <begin position="1"/>
        <end position="19"/>
    </location>
</feature>
<protein>
    <submittedName>
        <fullName evidence="7">TolC family protein</fullName>
    </submittedName>
</protein>
<keyword evidence="4" id="KW-0472">Membrane</keyword>
<evidence type="ECO:0000256" key="4">
    <source>
        <dbReference type="ARBA" id="ARBA00023136"/>
    </source>
</evidence>
<dbReference type="InterPro" id="IPR051906">
    <property type="entry name" value="TolC-like"/>
</dbReference>
<evidence type="ECO:0000256" key="2">
    <source>
        <dbReference type="ARBA" id="ARBA00022452"/>
    </source>
</evidence>
<evidence type="ECO:0000313" key="8">
    <source>
        <dbReference type="Proteomes" id="UP001597216"/>
    </source>
</evidence>
<evidence type="ECO:0000256" key="1">
    <source>
        <dbReference type="ARBA" id="ARBA00004442"/>
    </source>
</evidence>
<dbReference type="EMBL" id="JBHTLQ010000001">
    <property type="protein sequence ID" value="MFD1189059.1"/>
    <property type="molecule type" value="Genomic_DNA"/>
</dbReference>
<proteinExistence type="predicted"/>
<accession>A0ABW3SVX5</accession>
<evidence type="ECO:0000256" key="5">
    <source>
        <dbReference type="ARBA" id="ARBA00023237"/>
    </source>
</evidence>
<evidence type="ECO:0000256" key="3">
    <source>
        <dbReference type="ARBA" id="ARBA00022692"/>
    </source>
</evidence>
<dbReference type="PANTHER" id="PTHR30026">
    <property type="entry name" value="OUTER MEMBRANE PROTEIN TOLC"/>
    <property type="match status" value="1"/>
</dbReference>
<keyword evidence="3" id="KW-0812">Transmembrane</keyword>
<keyword evidence="6" id="KW-0732">Signal</keyword>
<keyword evidence="8" id="KW-1185">Reference proteome</keyword>
<keyword evidence="5" id="KW-0998">Cell outer membrane</keyword>
<evidence type="ECO:0000256" key="6">
    <source>
        <dbReference type="SAM" id="SignalP"/>
    </source>
</evidence>
<comment type="subcellular location">
    <subcellularLocation>
        <location evidence="1">Cell outer membrane</location>
    </subcellularLocation>
</comment>
<dbReference type="Proteomes" id="UP001597216">
    <property type="component" value="Unassembled WGS sequence"/>
</dbReference>